<proteinExistence type="predicted"/>
<keyword evidence="2" id="KW-1185">Reference proteome</keyword>
<sequence>MITIYRLPLATITILNPYNFNININLIKVVNNYKNYNYLYKGLKELVLYKGNFTTLSSPFKIAITIFSFNISLEDEAISRAKKNTSF</sequence>
<gene>
    <name evidence="1" type="ORF">C8034_v010550</name>
</gene>
<accession>A0A4R8PPJ9</accession>
<evidence type="ECO:0000313" key="2">
    <source>
        <dbReference type="Proteomes" id="UP000295604"/>
    </source>
</evidence>
<evidence type="ECO:0000313" key="1">
    <source>
        <dbReference type="EMBL" id="TDZ27487.1"/>
    </source>
</evidence>
<name>A0A4R8PPJ9_9PEZI</name>
<reference evidence="1 2" key="1">
    <citation type="submission" date="2018-11" db="EMBL/GenBank/DDBJ databases">
        <title>Genome sequence and assembly of Colletotrichum sidae.</title>
        <authorList>
            <person name="Gan P."/>
            <person name="Shirasu K."/>
        </authorList>
    </citation>
    <scope>NUCLEOTIDE SEQUENCE [LARGE SCALE GENOMIC DNA]</scope>
    <source>
        <strain evidence="1 2">CBS 518.97</strain>
    </source>
</reference>
<dbReference type="EMBL" id="QAPF01006845">
    <property type="protein sequence ID" value="TDZ27487.1"/>
    <property type="molecule type" value="Genomic_DNA"/>
</dbReference>
<dbReference type="Proteomes" id="UP000295604">
    <property type="component" value="Unassembled WGS sequence"/>
</dbReference>
<dbReference type="AlphaFoldDB" id="A0A4R8PPJ9"/>
<protein>
    <submittedName>
        <fullName evidence="1">Uncharacterized protein</fullName>
    </submittedName>
</protein>
<organism evidence="1 2">
    <name type="scientific">Colletotrichum sidae</name>
    <dbReference type="NCBI Taxonomy" id="1347389"/>
    <lineage>
        <taxon>Eukaryota</taxon>
        <taxon>Fungi</taxon>
        <taxon>Dikarya</taxon>
        <taxon>Ascomycota</taxon>
        <taxon>Pezizomycotina</taxon>
        <taxon>Sordariomycetes</taxon>
        <taxon>Hypocreomycetidae</taxon>
        <taxon>Glomerellales</taxon>
        <taxon>Glomerellaceae</taxon>
        <taxon>Colletotrichum</taxon>
        <taxon>Colletotrichum orbiculare species complex</taxon>
    </lineage>
</organism>
<comment type="caution">
    <text evidence="1">The sequence shown here is derived from an EMBL/GenBank/DDBJ whole genome shotgun (WGS) entry which is preliminary data.</text>
</comment>